<reference evidence="2" key="1">
    <citation type="submission" date="2021-02" db="EMBL/GenBank/DDBJ databases">
        <authorList>
            <person name="Nowell W R."/>
        </authorList>
    </citation>
    <scope>NUCLEOTIDE SEQUENCE</scope>
</reference>
<evidence type="ECO:0000313" key="4">
    <source>
        <dbReference type="Proteomes" id="UP000663832"/>
    </source>
</evidence>
<accession>A0A814H4Y7</accession>
<dbReference type="Proteomes" id="UP000663832">
    <property type="component" value="Unassembled WGS sequence"/>
</dbReference>
<organism evidence="2 5">
    <name type="scientific">Adineta steineri</name>
    <dbReference type="NCBI Taxonomy" id="433720"/>
    <lineage>
        <taxon>Eukaryota</taxon>
        <taxon>Metazoa</taxon>
        <taxon>Spiralia</taxon>
        <taxon>Gnathifera</taxon>
        <taxon>Rotifera</taxon>
        <taxon>Eurotatoria</taxon>
        <taxon>Bdelloidea</taxon>
        <taxon>Adinetida</taxon>
        <taxon>Adinetidae</taxon>
        <taxon>Adineta</taxon>
    </lineage>
</organism>
<keyword evidence="1" id="KW-0472">Membrane</keyword>
<dbReference type="EMBL" id="CAJNOM010000208">
    <property type="protein sequence ID" value="CAF1230486.1"/>
    <property type="molecule type" value="Genomic_DNA"/>
</dbReference>
<gene>
    <name evidence="2" type="ORF">BJG266_LOCUS16193</name>
    <name evidence="3" type="ORF">QVE165_LOCUS27406</name>
</gene>
<keyword evidence="1" id="KW-1133">Transmembrane helix</keyword>
<keyword evidence="1" id="KW-0812">Transmembrane</keyword>
<dbReference type="OrthoDB" id="10045370at2759"/>
<protein>
    <submittedName>
        <fullName evidence="2">Uncharacterized protein</fullName>
    </submittedName>
</protein>
<comment type="caution">
    <text evidence="2">The sequence shown here is derived from an EMBL/GenBank/DDBJ whole genome shotgun (WGS) entry which is preliminary data.</text>
</comment>
<evidence type="ECO:0000313" key="2">
    <source>
        <dbReference type="EMBL" id="CAF1005902.1"/>
    </source>
</evidence>
<evidence type="ECO:0000313" key="3">
    <source>
        <dbReference type="EMBL" id="CAF1230486.1"/>
    </source>
</evidence>
<evidence type="ECO:0000256" key="1">
    <source>
        <dbReference type="SAM" id="Phobius"/>
    </source>
</evidence>
<proteinExistence type="predicted"/>
<dbReference type="Proteomes" id="UP000663877">
    <property type="component" value="Unassembled WGS sequence"/>
</dbReference>
<keyword evidence="4" id="KW-1185">Reference proteome</keyword>
<evidence type="ECO:0000313" key="5">
    <source>
        <dbReference type="Proteomes" id="UP000663877"/>
    </source>
</evidence>
<dbReference type="AlphaFoldDB" id="A0A814H4Y7"/>
<feature type="transmembrane region" description="Helical" evidence="1">
    <location>
        <begin position="34"/>
        <end position="55"/>
    </location>
</feature>
<name>A0A814H4Y7_9BILA</name>
<sequence>MIKTTIPANPFEQFLSSYEENSDSIDYHDEIRSILVYIGLFTVILCFFLLLFSLIGKCLKIFNDETISTAQKTQVQFKYRPNFSASRQTSVSSISSASSLINYHSSSKPSLSTTIRMLQYKEQQLSPIVHSERSNNNNKKN</sequence>
<dbReference type="EMBL" id="CAJNOI010000074">
    <property type="protein sequence ID" value="CAF1005902.1"/>
    <property type="molecule type" value="Genomic_DNA"/>
</dbReference>